<name>A0A699YC74_HAELA</name>
<proteinExistence type="predicted"/>
<comment type="caution">
    <text evidence="2">The sequence shown here is derived from an EMBL/GenBank/DDBJ whole genome shotgun (WGS) entry which is preliminary data.</text>
</comment>
<feature type="signal peptide" evidence="1">
    <location>
        <begin position="1"/>
        <end position="23"/>
    </location>
</feature>
<dbReference type="Proteomes" id="UP000485058">
    <property type="component" value="Unassembled WGS sequence"/>
</dbReference>
<gene>
    <name evidence="2" type="ORF">HaLaN_01682</name>
</gene>
<sequence>MQPGRELGLVTACILALAASVTSVTSWLESCGPIATTISGTVAGSPNSGVQRTVCQPTADPVVVPGGTSLLLQNLVLPASTVLTAANNTASNGTVAAQLLSLPGVVQLSTGSSQLLLTNVTVQCSCSWLSQLAVALCNELPRLQLASWQWRDVVTLSSSLQAQAARVLVVLDSSVDIPGNASLASIPIYRDVVVMGNPAVQAMLGQTVHVAMDAIRGMNAWTLDTSRGKLTFYNLVFNNLPMGPFEKLPWATFGWGMWAAKTERCSPTSQLVVVDNCTLVLPTSTMSYMSYWTSELASSFPEKRAAAQWYLQDATCNPSQPRTPLLDQARLNSQVNWYLADARGLGIRFINTFMTDWDPDGLAPGSSAGPTPLALTRIPAITWVANASQLVQAMVNSSVRNIAVLANLSVSHTDWVTYVKTTAGNASSNSSDGVNSPNNSNLLLTMTRPVALSGWPDVLTVVDWQGEPGQVQLSADAPLTLRWVTTMNGAPAEGWELGQVLNLTTVFSLPPYVGPLLFIRNQQCLILQDMGVLLWPAVYAAVLKQFDVINTTVRPSIEGPFMARVPFLTDRFLVGYNVTVWSLDGPAQSLGLPFYAIPQPEWCGGGAGAGP</sequence>
<evidence type="ECO:0000313" key="3">
    <source>
        <dbReference type="Proteomes" id="UP000485058"/>
    </source>
</evidence>
<accession>A0A699YC74</accession>
<dbReference type="AlphaFoldDB" id="A0A699YC74"/>
<evidence type="ECO:0000256" key="1">
    <source>
        <dbReference type="SAM" id="SignalP"/>
    </source>
</evidence>
<reference evidence="2 3" key="1">
    <citation type="submission" date="2020-02" db="EMBL/GenBank/DDBJ databases">
        <title>Draft genome sequence of Haematococcus lacustris strain NIES-144.</title>
        <authorList>
            <person name="Morimoto D."/>
            <person name="Nakagawa S."/>
            <person name="Yoshida T."/>
            <person name="Sawayama S."/>
        </authorList>
    </citation>
    <scope>NUCLEOTIDE SEQUENCE [LARGE SCALE GENOMIC DNA]</scope>
    <source>
        <strain evidence="2 3">NIES-144</strain>
    </source>
</reference>
<evidence type="ECO:0000313" key="2">
    <source>
        <dbReference type="EMBL" id="GFH06955.1"/>
    </source>
</evidence>
<protein>
    <submittedName>
        <fullName evidence="2">Protein kinase domain-containing protein</fullName>
    </submittedName>
</protein>
<keyword evidence="1" id="KW-0732">Signal</keyword>
<feature type="chain" id="PRO_5025351591" evidence="1">
    <location>
        <begin position="24"/>
        <end position="611"/>
    </location>
</feature>
<keyword evidence="3" id="KW-1185">Reference proteome</keyword>
<keyword evidence="2" id="KW-0808">Transferase</keyword>
<dbReference type="EMBL" id="BLLF01000065">
    <property type="protein sequence ID" value="GFH06955.1"/>
    <property type="molecule type" value="Genomic_DNA"/>
</dbReference>
<dbReference type="GO" id="GO:0016301">
    <property type="term" value="F:kinase activity"/>
    <property type="evidence" value="ECO:0007669"/>
    <property type="project" value="UniProtKB-KW"/>
</dbReference>
<keyword evidence="2" id="KW-0418">Kinase</keyword>
<organism evidence="2 3">
    <name type="scientific">Haematococcus lacustris</name>
    <name type="common">Green alga</name>
    <name type="synonym">Haematococcus pluvialis</name>
    <dbReference type="NCBI Taxonomy" id="44745"/>
    <lineage>
        <taxon>Eukaryota</taxon>
        <taxon>Viridiplantae</taxon>
        <taxon>Chlorophyta</taxon>
        <taxon>core chlorophytes</taxon>
        <taxon>Chlorophyceae</taxon>
        <taxon>CS clade</taxon>
        <taxon>Chlamydomonadales</taxon>
        <taxon>Haematococcaceae</taxon>
        <taxon>Haematococcus</taxon>
    </lineage>
</organism>